<proteinExistence type="predicted"/>
<comment type="caution">
    <text evidence="2">The sequence shown here is derived from an EMBL/GenBank/DDBJ whole genome shotgun (WGS) entry which is preliminary data.</text>
</comment>
<protein>
    <submittedName>
        <fullName evidence="2">DUF1376 domain-containing protein</fullName>
    </submittedName>
</protein>
<reference evidence="2 3" key="1">
    <citation type="journal article" date="2019" name="Microb. Pathog.">
        <title>Comparison of VITEK 2, MALDI-TOF MS, 16S rRNA gene sequencing, and whole-genome sequencing for identification of Roseomonas mucosa.</title>
        <authorList>
            <person name="Rudolph W.W."/>
            <person name="Gunzer F."/>
            <person name="Trauth M."/>
            <person name="Bunk B."/>
            <person name="Bigge R."/>
            <person name="Schrottner P."/>
        </authorList>
    </citation>
    <scope>NUCLEOTIDE SEQUENCE [LARGE SCALE GENOMIC DNA]</scope>
    <source>
        <strain evidence="2 3">DSM 103800</strain>
    </source>
</reference>
<gene>
    <name evidence="2" type="ORF">RQ831_03905</name>
</gene>
<accession>A0ABU3MBG4</accession>
<feature type="region of interest" description="Disordered" evidence="1">
    <location>
        <begin position="124"/>
        <end position="172"/>
    </location>
</feature>
<organism evidence="2 3">
    <name type="scientific">Roseomonas gilardii</name>
    <dbReference type="NCBI Taxonomy" id="257708"/>
    <lineage>
        <taxon>Bacteria</taxon>
        <taxon>Pseudomonadati</taxon>
        <taxon>Pseudomonadota</taxon>
        <taxon>Alphaproteobacteria</taxon>
        <taxon>Acetobacterales</taxon>
        <taxon>Roseomonadaceae</taxon>
        <taxon>Roseomonas</taxon>
    </lineage>
</organism>
<dbReference type="Proteomes" id="UP001258945">
    <property type="component" value="Unassembled WGS sequence"/>
</dbReference>
<feature type="region of interest" description="Disordered" evidence="1">
    <location>
        <begin position="205"/>
        <end position="229"/>
    </location>
</feature>
<dbReference type="Pfam" id="PF07120">
    <property type="entry name" value="DUF1376"/>
    <property type="match status" value="1"/>
</dbReference>
<name>A0ABU3MBG4_9PROT</name>
<evidence type="ECO:0000313" key="2">
    <source>
        <dbReference type="EMBL" id="MDT8330185.1"/>
    </source>
</evidence>
<sequence>MTELPSPLTPQDCDLRDFAFMPLDVQRLKRSKAWLKAKRKPELGFYMVNLWTASWHEKPAGSLEDDDDLLADLAMCDPDRWADLRDEVLHGWIKAADGRLYNPTVAEKANEAWERKLVQRERSRRGNAARWGRTASAIEEASLPEPSGDPVKMLDASSDDPLGMRGASGGDPIRIAQASLKDRKGEGEGEREEDTFVRSAPGRAIEPISAPVPGEAVAGRPAKPRREQEPDGFAEFYEAYPRKDARHDAAKAFPGAVKAAGGLDRLMAGLRAFRFNPERQYQPLPASWLRGKRWEDTQEARASPLPASAKPEARDVDARYFGTRKADVETIKALPQPPRGTPEYRAWENAHMGFPTPLPGTEKRSVGRMAI</sequence>
<evidence type="ECO:0000313" key="3">
    <source>
        <dbReference type="Proteomes" id="UP001258945"/>
    </source>
</evidence>
<dbReference type="RefSeq" id="WP_314280372.1">
    <property type="nucleotide sequence ID" value="NZ_JAVVDO010000004.1"/>
</dbReference>
<dbReference type="EMBL" id="JAVVDO010000004">
    <property type="protein sequence ID" value="MDT8330185.1"/>
    <property type="molecule type" value="Genomic_DNA"/>
</dbReference>
<dbReference type="InterPro" id="IPR010781">
    <property type="entry name" value="DUF1376"/>
</dbReference>
<evidence type="ECO:0000256" key="1">
    <source>
        <dbReference type="SAM" id="MobiDB-lite"/>
    </source>
</evidence>
<keyword evidence="3" id="KW-1185">Reference proteome</keyword>